<proteinExistence type="predicted"/>
<dbReference type="Gene3D" id="3.30.70.100">
    <property type="match status" value="1"/>
</dbReference>
<keyword evidence="2" id="KW-1185">Reference proteome</keyword>
<dbReference type="OrthoDB" id="3830579at2759"/>
<organism evidence="1 2">
    <name type="scientific">Tuber borchii</name>
    <name type="common">White truffle</name>
    <dbReference type="NCBI Taxonomy" id="42251"/>
    <lineage>
        <taxon>Eukaryota</taxon>
        <taxon>Fungi</taxon>
        <taxon>Dikarya</taxon>
        <taxon>Ascomycota</taxon>
        <taxon>Pezizomycotina</taxon>
        <taxon>Pezizomycetes</taxon>
        <taxon>Pezizales</taxon>
        <taxon>Tuberaceae</taxon>
        <taxon>Tuber</taxon>
    </lineage>
</organism>
<name>A0A2T6ZDY5_TUBBO</name>
<evidence type="ECO:0008006" key="3">
    <source>
        <dbReference type="Google" id="ProtNLM"/>
    </source>
</evidence>
<dbReference type="Proteomes" id="UP000244722">
    <property type="component" value="Unassembled WGS sequence"/>
</dbReference>
<dbReference type="STRING" id="42251.A0A2T6ZDY5"/>
<accession>A0A2T6ZDY5</accession>
<reference evidence="1 2" key="1">
    <citation type="submission" date="2017-04" db="EMBL/GenBank/DDBJ databases">
        <title>Draft genome sequence of Tuber borchii Vittad., a whitish edible truffle.</title>
        <authorList>
            <consortium name="DOE Joint Genome Institute"/>
            <person name="Murat C."/>
            <person name="Kuo A."/>
            <person name="Barry K.W."/>
            <person name="Clum A."/>
            <person name="Dockter R.B."/>
            <person name="Fauchery L."/>
            <person name="Iotti M."/>
            <person name="Kohler A."/>
            <person name="Labutti K."/>
            <person name="Lindquist E.A."/>
            <person name="Lipzen A."/>
            <person name="Ohm R.A."/>
            <person name="Wang M."/>
            <person name="Grigoriev I.V."/>
            <person name="Zambonelli A."/>
            <person name="Martin F.M."/>
        </authorList>
    </citation>
    <scope>NUCLEOTIDE SEQUENCE [LARGE SCALE GENOMIC DNA]</scope>
    <source>
        <strain evidence="1 2">Tbo3840</strain>
    </source>
</reference>
<evidence type="ECO:0000313" key="2">
    <source>
        <dbReference type="Proteomes" id="UP000244722"/>
    </source>
</evidence>
<evidence type="ECO:0000313" key="1">
    <source>
        <dbReference type="EMBL" id="PUU73710.1"/>
    </source>
</evidence>
<dbReference type="AlphaFoldDB" id="A0A2T6ZDY5"/>
<protein>
    <recommendedName>
        <fullName evidence="3">ABM domain-containing protein</fullName>
    </recommendedName>
</protein>
<gene>
    <name evidence="1" type="ORF">B9Z19DRAFT_1094513</name>
</gene>
<comment type="caution">
    <text evidence="1">The sequence shown here is derived from an EMBL/GenBank/DDBJ whole genome shotgun (WGS) entry which is preliminary data.</text>
</comment>
<sequence>MIDWDSVATHQAFAQSAEYPATIEAVEFLASSFSAPHVPLQPFPPNEVFASSPVVSWVTFNLTGVANDTAATAAMNWQGMADGFLGNLTGVSGCGAYSSGWEVEDGRVFSVLVGWESVEALGAFVVSRRFVEGFGRLVSGVAWEYKVLRVAGYVPKL</sequence>
<dbReference type="EMBL" id="NESQ01000351">
    <property type="protein sequence ID" value="PUU73710.1"/>
    <property type="molecule type" value="Genomic_DNA"/>
</dbReference>